<name>A0ABQ9ETM9_TEGGR</name>
<keyword evidence="1" id="KW-0677">Repeat</keyword>
<keyword evidence="2 3" id="KW-0040">ANK repeat</keyword>
<feature type="repeat" description="ANK" evidence="3">
    <location>
        <begin position="991"/>
        <end position="1023"/>
    </location>
</feature>
<evidence type="ECO:0000313" key="6">
    <source>
        <dbReference type="EMBL" id="KAJ8306765.1"/>
    </source>
</evidence>
<feature type="repeat" description="ANK" evidence="3">
    <location>
        <begin position="892"/>
        <end position="924"/>
    </location>
</feature>
<dbReference type="SMART" id="SM00248">
    <property type="entry name" value="ANK"/>
    <property type="match status" value="15"/>
</dbReference>
<feature type="repeat" description="ANK" evidence="3">
    <location>
        <begin position="958"/>
        <end position="990"/>
    </location>
</feature>
<dbReference type="InterPro" id="IPR027417">
    <property type="entry name" value="P-loop_NTPase"/>
</dbReference>
<protein>
    <recommendedName>
        <fullName evidence="8">DZIP3-like HEPN domain-containing protein</fullName>
    </recommendedName>
</protein>
<dbReference type="PANTHER" id="PTHR24188:SF29">
    <property type="entry name" value="GH09064P"/>
    <property type="match status" value="1"/>
</dbReference>
<gene>
    <name evidence="6" type="ORF">KUTeg_015684</name>
</gene>
<feature type="domain" description="Novel STAND NTPase 3" evidence="5">
    <location>
        <begin position="298"/>
        <end position="450"/>
    </location>
</feature>
<dbReference type="Proteomes" id="UP001217089">
    <property type="component" value="Unassembled WGS sequence"/>
</dbReference>
<dbReference type="Pfam" id="PF13637">
    <property type="entry name" value="Ank_4"/>
    <property type="match status" value="1"/>
</dbReference>
<dbReference type="SUPFAM" id="SSF48403">
    <property type="entry name" value="Ankyrin repeat"/>
    <property type="match status" value="2"/>
</dbReference>
<feature type="repeat" description="ANK" evidence="3">
    <location>
        <begin position="1024"/>
        <end position="1056"/>
    </location>
</feature>
<feature type="repeat" description="ANK" evidence="3">
    <location>
        <begin position="1222"/>
        <end position="1254"/>
    </location>
</feature>
<evidence type="ECO:0000259" key="5">
    <source>
        <dbReference type="Pfam" id="PF20720"/>
    </source>
</evidence>
<feature type="repeat" description="ANK" evidence="3">
    <location>
        <begin position="798"/>
        <end position="830"/>
    </location>
</feature>
<evidence type="ECO:0000256" key="1">
    <source>
        <dbReference type="ARBA" id="ARBA00022737"/>
    </source>
</evidence>
<dbReference type="EMBL" id="JARBDR010000806">
    <property type="protein sequence ID" value="KAJ8306765.1"/>
    <property type="molecule type" value="Genomic_DNA"/>
</dbReference>
<dbReference type="PANTHER" id="PTHR24188">
    <property type="entry name" value="ANKYRIN REPEAT PROTEIN"/>
    <property type="match status" value="1"/>
</dbReference>
<evidence type="ECO:0000313" key="7">
    <source>
        <dbReference type="Proteomes" id="UP001217089"/>
    </source>
</evidence>
<dbReference type="InterPro" id="IPR049050">
    <property type="entry name" value="nSTAND3"/>
</dbReference>
<feature type="repeat" description="ANK" evidence="3">
    <location>
        <begin position="1255"/>
        <end position="1284"/>
    </location>
</feature>
<dbReference type="InterPro" id="IPR002110">
    <property type="entry name" value="Ankyrin_rpt"/>
</dbReference>
<dbReference type="Pfam" id="PF00023">
    <property type="entry name" value="Ank"/>
    <property type="match status" value="1"/>
</dbReference>
<dbReference type="PROSITE" id="PS50088">
    <property type="entry name" value="ANK_REPEAT"/>
    <property type="match status" value="14"/>
</dbReference>
<feature type="repeat" description="ANK" evidence="3">
    <location>
        <begin position="1156"/>
        <end position="1188"/>
    </location>
</feature>
<feature type="domain" description="DZIP3-like HEPN" evidence="4">
    <location>
        <begin position="76"/>
        <end position="184"/>
    </location>
</feature>
<dbReference type="Pfam" id="PF20720">
    <property type="entry name" value="nSTAND3"/>
    <property type="match status" value="1"/>
</dbReference>
<dbReference type="SUPFAM" id="SSF52540">
    <property type="entry name" value="P-loop containing nucleoside triphosphate hydrolases"/>
    <property type="match status" value="1"/>
</dbReference>
<evidence type="ECO:0000256" key="2">
    <source>
        <dbReference type="ARBA" id="ARBA00023043"/>
    </source>
</evidence>
<feature type="repeat" description="ANK" evidence="3">
    <location>
        <begin position="925"/>
        <end position="957"/>
    </location>
</feature>
<evidence type="ECO:0000259" key="4">
    <source>
        <dbReference type="Pfam" id="PF18738"/>
    </source>
</evidence>
<dbReference type="Pfam" id="PF18738">
    <property type="entry name" value="HEPN_DZIP3"/>
    <property type="match status" value="1"/>
</dbReference>
<dbReference type="Gene3D" id="1.25.40.20">
    <property type="entry name" value="Ankyrin repeat-containing domain"/>
    <property type="match status" value="6"/>
</dbReference>
<feature type="repeat" description="ANK" evidence="3">
    <location>
        <begin position="1090"/>
        <end position="1122"/>
    </location>
</feature>
<dbReference type="PROSITE" id="PS50297">
    <property type="entry name" value="ANK_REP_REGION"/>
    <property type="match status" value="13"/>
</dbReference>
<evidence type="ECO:0008006" key="8">
    <source>
        <dbReference type="Google" id="ProtNLM"/>
    </source>
</evidence>
<feature type="repeat" description="ANK" evidence="3">
    <location>
        <begin position="1123"/>
        <end position="1155"/>
    </location>
</feature>
<feature type="repeat" description="ANK" evidence="3">
    <location>
        <begin position="859"/>
        <end position="891"/>
    </location>
</feature>
<feature type="repeat" description="ANK" evidence="3">
    <location>
        <begin position="1057"/>
        <end position="1089"/>
    </location>
</feature>
<organism evidence="6 7">
    <name type="scientific">Tegillarca granosa</name>
    <name type="common">Malaysian cockle</name>
    <name type="synonym">Anadara granosa</name>
    <dbReference type="NCBI Taxonomy" id="220873"/>
    <lineage>
        <taxon>Eukaryota</taxon>
        <taxon>Metazoa</taxon>
        <taxon>Spiralia</taxon>
        <taxon>Lophotrochozoa</taxon>
        <taxon>Mollusca</taxon>
        <taxon>Bivalvia</taxon>
        <taxon>Autobranchia</taxon>
        <taxon>Pteriomorphia</taxon>
        <taxon>Arcoida</taxon>
        <taxon>Arcoidea</taxon>
        <taxon>Arcidae</taxon>
        <taxon>Tegillarca</taxon>
    </lineage>
</organism>
<reference evidence="6 7" key="1">
    <citation type="submission" date="2022-12" db="EMBL/GenBank/DDBJ databases">
        <title>Chromosome-level genome of Tegillarca granosa.</title>
        <authorList>
            <person name="Kim J."/>
        </authorList>
    </citation>
    <scope>NUCLEOTIDE SEQUENCE [LARGE SCALE GENOMIC DNA]</scope>
    <source>
        <strain evidence="6">Teg-2019</strain>
        <tissue evidence="6">Adductor muscle</tissue>
    </source>
</reference>
<sequence length="1284" mass="143834">MATGGVPNLAVMSSKERINYARLCRALIDIGTELLRECLSRHIQPTDIKNKVIGCPSLKLMAPFIVKVNNAHTQGYSKFDISLLYILIRKLCLQISPTRGWIPNLIPTVNEIAEGDDVERIHLIRNEIYGHLPNTCVSDNVYSRYWTELENIMCRYDAKYHTSYSNQLSYIANQCMDDVTEKMYLDKIQQLYKQDTDLRKEFKKVLDEVSDLKRGNISIEAAVTETRSKIAKVEGEVAKHKSITTSMEAAVTSRLEKVEGKVEAVKTYTEGHIKDLATEFDDNYNSVVRELKKDDSVFVTTRGTQTVKNAIKNNSIVTVTGNIGAGKTATVNHVAIELENEGYQILPVVSPELIHRYLQKSKKQVFILEDPIGKHTLDKDIFRVWLLHNKILLSVISNNTKMLCSMRKVVTNDPDFKIENNIFNKTIIDLQDNENQLNEKEKLEIIMRHFEIKKIDFPISKQAKIIFAKVKDLFPLLCKLFSAKQEFRVVGWDFFSNPFPVILEDLSKMHSNIKVKYDVLVLCFAFGNLLDSNLFSLSNPLCLRLSNDPVIVKCDIDLRIPMSEFSKAAESLVGVYFKKEAGIYKFSHDLIFDVVAFHFGRTCPQLLLKVGSSKFICNRVLVNKSHAQNNDPNVIILSSDNYVDLIKRLLDDLKNGIYNYSIMNKCWDDDEFLKSFIDFVTEQQEVDFEMFIKANQMNIQLIVQEYENIGNDDPISTWSWYYIAINLLSSTHCTALHWIVTFRQKKLFSFLWKNLTSNKKKHVCEKIPLLHFAFLGGDLEICKEMLSIESNKYNEPLKKLLPLHCAAIRGNADVVKLLIDRVVDFKDQAQVINQTSSHLTDKFCKTMSVKKFINTRGINGITALMFASDNASFTVVELLLQNGAKIDLCDNDGSTSLMLASQNGHSSVVELLLQNGAKIDLCDNVHYTSLMFSSLNGHSSVVELLLQNGANIDLCNNHGETSLMLASQNGHSSVVELLLQNGAKVNLWSKDCFTSLMLASENGHSSVVELLLQNGAKVDLWSKDCFTSLMLASQNGHSSVVGLLLQNGAKIDLCDNDGFTSLMLASENGHSSVVDLLLQNGAKIDLCHNDGFHSLMFASFYGHSSVVELLLQNGAKIDLCHNDGFHSLMFASFYGHSSVVELLLQNGAKIDLCNKHGFTSLMLASHNGHSSVVELLLKIGAKIDLRRKNGFSSLMLASQNGHSNVVELLLKNGAKIDLHGKNGLTSLMLASQNGHSSVVELLLQNGAKIDLCNKNGSTALMLASHNGHSDVVQLLLQNGAMIDL</sequence>
<dbReference type="InterPro" id="IPR036770">
    <property type="entry name" value="Ankyrin_rpt-contain_sf"/>
</dbReference>
<feature type="repeat" description="ANK" evidence="3">
    <location>
        <begin position="1189"/>
        <end position="1221"/>
    </location>
</feature>
<comment type="caution">
    <text evidence="6">The sequence shown here is derived from an EMBL/GenBank/DDBJ whole genome shotgun (WGS) entry which is preliminary data.</text>
</comment>
<evidence type="ECO:0000256" key="3">
    <source>
        <dbReference type="PROSITE-ProRule" id="PRU00023"/>
    </source>
</evidence>
<dbReference type="InterPro" id="IPR041249">
    <property type="entry name" value="HEPN_DZIP3"/>
</dbReference>
<dbReference type="Pfam" id="PF12796">
    <property type="entry name" value="Ank_2"/>
    <property type="match status" value="4"/>
</dbReference>
<accession>A0ABQ9ETM9</accession>
<proteinExistence type="predicted"/>
<keyword evidence="7" id="KW-1185">Reference proteome</keyword>